<sequence>MKNAILWLSLCYVCLMVCRTKSANPHNAEIEDNDFAEFEDFEDDEHADTAQTDKAAPSPKPDHPKIVMAPEADIDPDQADDEDEDDDGLVEIEGDEFDHFQDDEEFEGFDREKSSKVKGQEKPPDLKITPVPAYLQNNWESFYLEMLMLAGLAVYFINFLAGKSKNNTLSTAWFNVHRSLLDEHFAFVGDDGTSQEMQSGVLVKESENIYTLWCSGRVCCEGMLVTLKLLKRQDLVSTLARMFRPASDQVIIKVMLESAEIDTFVMCLANKKVIGKLQKEMVDLNYFCPEKRKLDDRIPPTFQLLSEISEASTAVIDTKVITALNQFENLIEYIHISDQYCGPRIQDEAQPSKMPETTKIMMFCFNVPGKGQCSPKDMEAMKPLMMMVFHCLEKVRKIRLSREAKTKADKNRQRLAESYSKASHVQRSEAAQERREKKRRAEKERMMAEDDPDRQRKLEEKTLKKEQKKKQPKVKMMKIKAM</sequence>
<feature type="compositionally biased region" description="Basic residues" evidence="8">
    <location>
        <begin position="466"/>
        <end position="482"/>
    </location>
</feature>
<dbReference type="Proteomes" id="UP001208570">
    <property type="component" value="Unassembled WGS sequence"/>
</dbReference>
<feature type="region of interest" description="Disordered" evidence="8">
    <location>
        <begin position="403"/>
        <end position="482"/>
    </location>
</feature>
<evidence type="ECO:0000313" key="11">
    <source>
        <dbReference type="Proteomes" id="UP001208570"/>
    </source>
</evidence>
<reference evidence="10" key="1">
    <citation type="journal article" date="2023" name="Mol. Biol. Evol.">
        <title>Third-Generation Sequencing Reveals the Adaptive Role of the Epigenome in Three Deep-Sea Polychaetes.</title>
        <authorList>
            <person name="Perez M."/>
            <person name="Aroh O."/>
            <person name="Sun Y."/>
            <person name="Lan Y."/>
            <person name="Juniper S.K."/>
            <person name="Young C.R."/>
            <person name="Angers B."/>
            <person name="Qian P.Y."/>
        </authorList>
    </citation>
    <scope>NUCLEOTIDE SEQUENCE</scope>
    <source>
        <strain evidence="10">P08H-3</strain>
    </source>
</reference>
<feature type="signal peptide" evidence="9">
    <location>
        <begin position="1"/>
        <end position="22"/>
    </location>
</feature>
<feature type="compositionally biased region" description="Basic and acidic residues" evidence="8">
    <location>
        <begin position="108"/>
        <end position="124"/>
    </location>
</feature>
<keyword evidence="2" id="KW-1133">Transmembrane helix</keyword>
<evidence type="ECO:0000256" key="3">
    <source>
        <dbReference type="ARBA" id="ARBA00023136"/>
    </source>
</evidence>
<dbReference type="GO" id="GO:0030867">
    <property type="term" value="C:rough endoplasmic reticulum membrane"/>
    <property type="evidence" value="ECO:0007669"/>
    <property type="project" value="UniProtKB-SubCell"/>
</dbReference>
<keyword evidence="9" id="KW-0732">Signal</keyword>
<feature type="compositionally biased region" description="Basic and acidic residues" evidence="8">
    <location>
        <begin position="426"/>
        <end position="465"/>
    </location>
</feature>
<evidence type="ECO:0000256" key="7">
    <source>
        <dbReference type="ARBA" id="ARBA00034902"/>
    </source>
</evidence>
<feature type="chain" id="PRO_5041967532" description="PAT complex subunit CCDC47" evidence="9">
    <location>
        <begin position="23"/>
        <end position="482"/>
    </location>
</feature>
<dbReference type="AlphaFoldDB" id="A0AAD9JHA4"/>
<dbReference type="PANTHER" id="PTHR12883">
    <property type="entry name" value="ADIPOCYTE-SPECIFIC PROTEIN 4-RELATED"/>
    <property type="match status" value="1"/>
</dbReference>
<dbReference type="GO" id="GO:0005509">
    <property type="term" value="F:calcium ion binding"/>
    <property type="evidence" value="ECO:0007669"/>
    <property type="project" value="InterPro"/>
</dbReference>
<evidence type="ECO:0000256" key="1">
    <source>
        <dbReference type="ARBA" id="ARBA00022692"/>
    </source>
</evidence>
<dbReference type="GO" id="GO:0032469">
    <property type="term" value="P:endoplasmic reticulum calcium ion homeostasis"/>
    <property type="evidence" value="ECO:0007669"/>
    <property type="project" value="InterPro"/>
</dbReference>
<dbReference type="InterPro" id="IPR012879">
    <property type="entry name" value="CCDC47"/>
</dbReference>
<dbReference type="Pfam" id="PF07946">
    <property type="entry name" value="CCDC47"/>
    <property type="match status" value="1"/>
</dbReference>
<name>A0AAD9JHA4_9ANNE</name>
<comment type="caution">
    <text evidence="10">The sequence shown here is derived from an EMBL/GenBank/DDBJ whole genome shotgun (WGS) entry which is preliminary data.</text>
</comment>
<proteinExistence type="inferred from homology"/>
<dbReference type="PANTHER" id="PTHR12883:SF0">
    <property type="entry name" value="PAT COMPLEX SUBUNIT CCDC47"/>
    <property type="match status" value="1"/>
</dbReference>
<feature type="compositionally biased region" description="Acidic residues" evidence="8">
    <location>
        <begin position="72"/>
        <end position="86"/>
    </location>
</feature>
<dbReference type="EMBL" id="JAODUP010000338">
    <property type="protein sequence ID" value="KAK2152160.1"/>
    <property type="molecule type" value="Genomic_DNA"/>
</dbReference>
<feature type="region of interest" description="Disordered" evidence="8">
    <location>
        <begin position="101"/>
        <end position="124"/>
    </location>
</feature>
<evidence type="ECO:0000256" key="8">
    <source>
        <dbReference type="SAM" id="MobiDB-lite"/>
    </source>
</evidence>
<keyword evidence="3" id="KW-0472">Membrane</keyword>
<feature type="compositionally biased region" description="Basic and acidic residues" evidence="8">
    <location>
        <begin position="403"/>
        <end position="415"/>
    </location>
</feature>
<comment type="subcellular location">
    <subcellularLocation>
        <location evidence="4">Rough endoplasmic reticulum membrane</location>
        <topology evidence="4">Single-pass type I membrane protein</topology>
    </subcellularLocation>
</comment>
<evidence type="ECO:0000313" key="10">
    <source>
        <dbReference type="EMBL" id="KAK2152160.1"/>
    </source>
</evidence>
<accession>A0AAD9JHA4</accession>
<evidence type="ECO:0000256" key="4">
    <source>
        <dbReference type="ARBA" id="ARBA00034697"/>
    </source>
</evidence>
<protein>
    <recommendedName>
        <fullName evidence="6">PAT complex subunit CCDC47</fullName>
    </recommendedName>
    <alternativeName>
        <fullName evidence="7">Coiled-coil domain-containing protein 47</fullName>
    </alternativeName>
</protein>
<gene>
    <name evidence="10" type="ORF">LSH36_338g04017</name>
</gene>
<comment type="similarity">
    <text evidence="5">Belongs to the CCDC47 family.</text>
</comment>
<evidence type="ECO:0000256" key="6">
    <source>
        <dbReference type="ARBA" id="ARBA00034875"/>
    </source>
</evidence>
<evidence type="ECO:0000256" key="9">
    <source>
        <dbReference type="SAM" id="SignalP"/>
    </source>
</evidence>
<feature type="region of interest" description="Disordered" evidence="8">
    <location>
        <begin position="43"/>
        <end position="86"/>
    </location>
</feature>
<evidence type="ECO:0000256" key="5">
    <source>
        <dbReference type="ARBA" id="ARBA00034746"/>
    </source>
</evidence>
<organism evidence="10 11">
    <name type="scientific">Paralvinella palmiformis</name>
    <dbReference type="NCBI Taxonomy" id="53620"/>
    <lineage>
        <taxon>Eukaryota</taxon>
        <taxon>Metazoa</taxon>
        <taxon>Spiralia</taxon>
        <taxon>Lophotrochozoa</taxon>
        <taxon>Annelida</taxon>
        <taxon>Polychaeta</taxon>
        <taxon>Sedentaria</taxon>
        <taxon>Canalipalpata</taxon>
        <taxon>Terebellida</taxon>
        <taxon>Terebelliformia</taxon>
        <taxon>Alvinellidae</taxon>
        <taxon>Paralvinella</taxon>
    </lineage>
</organism>
<evidence type="ECO:0000256" key="2">
    <source>
        <dbReference type="ARBA" id="ARBA00022989"/>
    </source>
</evidence>
<keyword evidence="1" id="KW-0812">Transmembrane</keyword>
<keyword evidence="11" id="KW-1185">Reference proteome</keyword>